<dbReference type="EMBL" id="JWZX01002329">
    <property type="protein sequence ID" value="KOO29925.1"/>
    <property type="molecule type" value="Genomic_DNA"/>
</dbReference>
<feature type="chain" id="PRO_5005602081" description="ER membrane protein complex subunit 1" evidence="12">
    <location>
        <begin position="22"/>
        <end position="1687"/>
    </location>
</feature>
<sequence>MMRVSRALVGVLALASGPALALYEDQAGKVDWYRQQIGEAKHALFHATGQQRLALVATEPGVLAGIDLRNGQIAWRQVLPAGEQVTSISQHGKGLLSVSVAAGGAFVRLWSSMGGLVWDAHVPVQLTPGVDSPAPSIASAGSSVIVGWQKALRAFHSGTGELLWESDSREGSQLAALVEPKPVESTSTAASTTSAAQGLASPSPPLHAYAVDEASGTLEVTVYEATGKGSRAELEPKSTTKLAVHGAVSGAKPRPSLAVLTLDGTLMVMMDMSGTTLLVHETGKDAKVGWLRPEALASVTKAENVPLPALISESDADGLDDSKRPNFAVVAPMLLEGIQRRLEAGAVMGAMMGAGSVVEPTSGSPPAYADAYAFRQGIIATTSAGKVRSGVQSMLSDLFLYLHAPATGALTGYTVAQVRNKDGLVVDGAYRAVRRWALALPKEEAGQKVNLAAFPVEAAVHSPVHSATHPGMRGPLNLLMGENWLVWHFWNPSQLSYQMAVIELFTNVTFADDPLSLMIGGGPDYSKRENGFDGFRHAPPHVLSQSYSFAAPVEALAVTQTVQGITPKFILAATSAGQLVQLDKRFLDPRRPIVPGGPQKMSAEDREEGLVPYGPSLGGISPLTIATHKHAIARPRAISVAPTNLESTSLAFVIGLDLFMARVAPAREFDRLNEDFNYAGLILATLGLAVGSYVTGWLADMKEVKRAWKSPSRAVEQGAEATPEDAKVVEPVPETTDSEPVPETTDSTPTGVVEPAAGVATEAEPAPAEASAETRNPILEIGSSIIDAIVQAFAPRGTSVRANTINDADDTNLDDIDDDNDNAARPTVTIGAPSEEMIRVLSRLDDRLADALRTGDIMLLRVSWLRRLRGLLRQPDWRSLRRRQELEALRAESPFLSAEEAVTLLRRGNRGVGALTHGWLSPGECDPDGARLEMVLAALDEHPHIEGVFWDYASLFQNLPDRERTPDERAAFGRAIKVMADVYASAVGTTVLQSREIPPRPKAFDGALCLFGLKHTTGEAAVRETLGGFGTIVALELTRNPPVVRFTSHEAALAAKRAGPWPELWDAVDTLYNERPYDERGWCVFENAVSYELLARLRTVPSVREALDALPSKVLVLRSGLPTEPGVAPTGQLKTRVVEVVSSIELATFTGKGDKDTVPALYREYVARIVGAVTSVLALASGSATVALAEPLPQVDAPAASPLRLAEGQPLLLLSWQGNGAGGGPRFGVVDATGGRVVAALTGGDDAELAYDRCSQVVLPWRPPAAGWDAAFIGDARALRDLVEPARRLADDARQMESESALRAVGERAREIADGAARCQSIAHAAREAGGAVLSCVDEAAALFETQLQGDPMQLQAALGKVREAVERLQPVALEAALTAALHSSGASGARRYAAGQPLTVRTAVGWRDADVATAGADGLCHGLTFLEGSGEPPATLTLHPWNHAPRELPHAAFEALHEWWKRELRKQHTQIFDALSGNPLDALQQCVAIEVMGDADLAGVRDVRGLSDWLHSLHASRSLGEAITAPGAALLTAPPAAGKTTLISQAVVLALDRAELVPIVIKVQLLQAKLRDAPDAFASHWNWVDAYLSLTERERPEVYRMLRQAMMARRALLLLDGLDEAGAKRAEIEQHIVEVLAPQGHVMLCTSRPAGVDEARFSGFRMLKLAPLTEAQQEQALLQRLGNEGD</sequence>
<evidence type="ECO:0000256" key="11">
    <source>
        <dbReference type="SAM" id="MobiDB-lite"/>
    </source>
</evidence>
<evidence type="ECO:0000256" key="3">
    <source>
        <dbReference type="ARBA" id="ARBA00011276"/>
    </source>
</evidence>
<feature type="signal peptide" evidence="12">
    <location>
        <begin position="1"/>
        <end position="21"/>
    </location>
</feature>
<dbReference type="PANTHER" id="PTHR21573:SF0">
    <property type="entry name" value="ER MEMBRANE PROTEIN COMPLEX SUBUNIT 1"/>
    <property type="match status" value="1"/>
</dbReference>
<comment type="similarity">
    <text evidence="2">Belongs to the EMC1 family.</text>
</comment>
<comment type="subcellular location">
    <subcellularLocation>
        <location evidence="1">Endoplasmic reticulum membrane</location>
        <topology evidence="1">Single-pass type I membrane protein</topology>
    </subcellularLocation>
</comment>
<dbReference type="PANTHER" id="PTHR21573">
    <property type="entry name" value="ER MEMBRANE PROTEIN COMPLEX SUBUNIT 1"/>
    <property type="match status" value="1"/>
</dbReference>
<keyword evidence="9" id="KW-0472">Membrane</keyword>
<dbReference type="InterPro" id="IPR011678">
    <property type="entry name" value="EMC1_C"/>
</dbReference>
<dbReference type="Proteomes" id="UP000037460">
    <property type="component" value="Unassembled WGS sequence"/>
</dbReference>
<name>A0A0M0JTR8_9EUKA</name>
<keyword evidence="6 12" id="KW-0732">Signal</keyword>
<evidence type="ECO:0000256" key="10">
    <source>
        <dbReference type="ARBA" id="ARBA00023180"/>
    </source>
</evidence>
<evidence type="ECO:0000256" key="7">
    <source>
        <dbReference type="ARBA" id="ARBA00022824"/>
    </source>
</evidence>
<evidence type="ECO:0000259" key="13">
    <source>
        <dbReference type="Pfam" id="PF07774"/>
    </source>
</evidence>
<dbReference type="SUPFAM" id="SSF52540">
    <property type="entry name" value="P-loop containing nucleoside triphosphate hydrolases"/>
    <property type="match status" value="1"/>
</dbReference>
<feature type="non-terminal residue" evidence="15">
    <location>
        <position position="1687"/>
    </location>
</feature>
<keyword evidence="7" id="KW-0256">Endoplasmic reticulum</keyword>
<keyword evidence="10" id="KW-0325">Glycoprotein</keyword>
<evidence type="ECO:0000313" key="15">
    <source>
        <dbReference type="EMBL" id="KOO29925.1"/>
    </source>
</evidence>
<dbReference type="InterPro" id="IPR027417">
    <property type="entry name" value="P-loop_NTPase"/>
</dbReference>
<proteinExistence type="inferred from homology"/>
<evidence type="ECO:0000313" key="16">
    <source>
        <dbReference type="Proteomes" id="UP000037460"/>
    </source>
</evidence>
<feature type="compositionally biased region" description="Low complexity" evidence="11">
    <location>
        <begin position="185"/>
        <end position="196"/>
    </location>
</feature>
<protein>
    <recommendedName>
        <fullName evidence="4">ER membrane protein complex subunit 1</fullName>
    </recommendedName>
</protein>
<comment type="subunit">
    <text evidence="3">Component of the ER membrane protein complex (EMC).</text>
</comment>
<dbReference type="GO" id="GO:0072546">
    <property type="term" value="C:EMC complex"/>
    <property type="evidence" value="ECO:0007669"/>
    <property type="project" value="InterPro"/>
</dbReference>
<feature type="domain" description="ER membrane protein complex subunit 1 C-terminal" evidence="13">
    <location>
        <begin position="482"/>
        <end position="708"/>
    </location>
</feature>
<evidence type="ECO:0000256" key="6">
    <source>
        <dbReference type="ARBA" id="ARBA00022729"/>
    </source>
</evidence>
<keyword evidence="8" id="KW-1133">Transmembrane helix</keyword>
<evidence type="ECO:0000256" key="12">
    <source>
        <dbReference type="SAM" id="SignalP"/>
    </source>
</evidence>
<feature type="domain" description="EMC1 first beta-propeller" evidence="14">
    <location>
        <begin position="21"/>
        <end position="287"/>
    </location>
</feature>
<dbReference type="InterPro" id="IPR026895">
    <property type="entry name" value="EMC1"/>
</dbReference>
<keyword evidence="5" id="KW-0812">Transmembrane</keyword>
<feature type="region of interest" description="Disordered" evidence="11">
    <location>
        <begin position="179"/>
        <end position="204"/>
    </location>
</feature>
<dbReference type="OrthoDB" id="28092at2759"/>
<dbReference type="CDD" id="cd00590">
    <property type="entry name" value="RRM_SF"/>
    <property type="match status" value="1"/>
</dbReference>
<evidence type="ECO:0000256" key="8">
    <source>
        <dbReference type="ARBA" id="ARBA00022989"/>
    </source>
</evidence>
<dbReference type="Pfam" id="PF25293">
    <property type="entry name" value="Beta-prop_EMC1_N"/>
    <property type="match status" value="1"/>
</dbReference>
<keyword evidence="16" id="KW-1185">Reference proteome</keyword>
<dbReference type="Gene3D" id="2.130.10.10">
    <property type="entry name" value="YVTN repeat-like/Quinoprotein amine dehydrogenase"/>
    <property type="match status" value="1"/>
</dbReference>
<dbReference type="Gene3D" id="3.40.50.300">
    <property type="entry name" value="P-loop containing nucleotide triphosphate hydrolases"/>
    <property type="match status" value="1"/>
</dbReference>
<evidence type="ECO:0000256" key="5">
    <source>
        <dbReference type="ARBA" id="ARBA00022692"/>
    </source>
</evidence>
<evidence type="ECO:0000256" key="4">
    <source>
        <dbReference type="ARBA" id="ARBA00020824"/>
    </source>
</evidence>
<evidence type="ECO:0000259" key="14">
    <source>
        <dbReference type="Pfam" id="PF25293"/>
    </source>
</evidence>
<gene>
    <name evidence="15" type="ORF">Ctob_010471</name>
</gene>
<evidence type="ECO:0000256" key="9">
    <source>
        <dbReference type="ARBA" id="ARBA00023136"/>
    </source>
</evidence>
<dbReference type="Pfam" id="PF07774">
    <property type="entry name" value="EMC1_C"/>
    <property type="match status" value="1"/>
</dbReference>
<dbReference type="GO" id="GO:0034975">
    <property type="term" value="P:protein folding in endoplasmic reticulum"/>
    <property type="evidence" value="ECO:0007669"/>
    <property type="project" value="TreeGrafter"/>
</dbReference>
<comment type="caution">
    <text evidence="15">The sequence shown here is derived from an EMBL/GenBank/DDBJ whole genome shotgun (WGS) entry which is preliminary data.</text>
</comment>
<reference evidence="16" key="1">
    <citation type="journal article" date="2015" name="PLoS Genet.">
        <title>Genome Sequence and Transcriptome Analyses of Chrysochromulina tobin: Metabolic Tools for Enhanced Algal Fitness in the Prominent Order Prymnesiales (Haptophyceae).</title>
        <authorList>
            <person name="Hovde B.T."/>
            <person name="Deodato C.R."/>
            <person name="Hunsperger H.M."/>
            <person name="Ryken S.A."/>
            <person name="Yost W."/>
            <person name="Jha R.K."/>
            <person name="Patterson J."/>
            <person name="Monnat R.J. Jr."/>
            <person name="Barlow S.B."/>
            <person name="Starkenburg S.R."/>
            <person name="Cattolico R.A."/>
        </authorList>
    </citation>
    <scope>NUCLEOTIDE SEQUENCE</scope>
    <source>
        <strain evidence="16">CCMP291</strain>
    </source>
</reference>
<evidence type="ECO:0000256" key="2">
    <source>
        <dbReference type="ARBA" id="ARBA00007904"/>
    </source>
</evidence>
<dbReference type="SUPFAM" id="SSF50998">
    <property type="entry name" value="Quinoprotein alcohol dehydrogenase-like"/>
    <property type="match status" value="1"/>
</dbReference>
<dbReference type="InterPro" id="IPR058545">
    <property type="entry name" value="Beta-prop_EMC1_1st"/>
</dbReference>
<evidence type="ECO:0000256" key="1">
    <source>
        <dbReference type="ARBA" id="ARBA00004115"/>
    </source>
</evidence>
<accession>A0A0M0JTR8</accession>
<feature type="region of interest" description="Disordered" evidence="11">
    <location>
        <begin position="713"/>
        <end position="752"/>
    </location>
</feature>
<dbReference type="InterPro" id="IPR011047">
    <property type="entry name" value="Quinoprotein_ADH-like_sf"/>
</dbReference>
<organism evidence="15 16">
    <name type="scientific">Chrysochromulina tobinii</name>
    <dbReference type="NCBI Taxonomy" id="1460289"/>
    <lineage>
        <taxon>Eukaryota</taxon>
        <taxon>Haptista</taxon>
        <taxon>Haptophyta</taxon>
        <taxon>Prymnesiophyceae</taxon>
        <taxon>Prymnesiales</taxon>
        <taxon>Chrysochromulinaceae</taxon>
        <taxon>Chrysochromulina</taxon>
    </lineage>
</organism>
<dbReference type="InterPro" id="IPR015943">
    <property type="entry name" value="WD40/YVTN_repeat-like_dom_sf"/>
</dbReference>